<dbReference type="EMBL" id="AJWZ01007382">
    <property type="protein sequence ID" value="EKC57055.1"/>
    <property type="molecule type" value="Genomic_DNA"/>
</dbReference>
<evidence type="ECO:0000313" key="1">
    <source>
        <dbReference type="EMBL" id="EKC57055.1"/>
    </source>
</evidence>
<dbReference type="InterPro" id="IPR027417">
    <property type="entry name" value="P-loop_NTPase"/>
</dbReference>
<dbReference type="AlphaFoldDB" id="K1ST76"/>
<reference evidence="1" key="1">
    <citation type="journal article" date="2013" name="Environ. Microbiol.">
        <title>Microbiota from the distal guts of lean and obese adolescents exhibit partial functional redundancy besides clear differences in community structure.</title>
        <authorList>
            <person name="Ferrer M."/>
            <person name="Ruiz A."/>
            <person name="Lanza F."/>
            <person name="Haange S.B."/>
            <person name="Oberbach A."/>
            <person name="Till H."/>
            <person name="Bargiela R."/>
            <person name="Campoy C."/>
            <person name="Segura M.T."/>
            <person name="Richter M."/>
            <person name="von Bergen M."/>
            <person name="Seifert J."/>
            <person name="Suarez A."/>
        </authorList>
    </citation>
    <scope>NUCLEOTIDE SEQUENCE</scope>
</reference>
<dbReference type="Gene3D" id="3.40.50.300">
    <property type="entry name" value="P-loop containing nucleotide triphosphate hydrolases"/>
    <property type="match status" value="1"/>
</dbReference>
<protein>
    <submittedName>
        <fullName evidence="1">Uncharacterized protein</fullName>
    </submittedName>
</protein>
<proteinExistence type="predicted"/>
<sequence length="163" mass="18268">MQGFHEDNMLFIIDEASGVSDEIIEAILGTLSGKNNKLLMCGNPTKTSGVFFDSHNRDRALFKTYRVSSLDCPRTNKENINAMLEKYGRNSNFARVRIYGDFPEQEDDVFITLSALERSANTVVDEKPAPVTVRIGCDVARYGDDKTIIGVKVDEKVSFYEKA</sequence>
<name>K1ST76_9ZZZZ</name>
<comment type="caution">
    <text evidence="1">The sequence shown here is derived from an EMBL/GenBank/DDBJ whole genome shotgun (WGS) entry which is preliminary data.</text>
</comment>
<gene>
    <name evidence="1" type="ORF">OBE_10741</name>
</gene>
<accession>K1ST76</accession>
<feature type="non-terminal residue" evidence="1">
    <location>
        <position position="163"/>
    </location>
</feature>
<organism evidence="1">
    <name type="scientific">human gut metagenome</name>
    <dbReference type="NCBI Taxonomy" id="408170"/>
    <lineage>
        <taxon>unclassified sequences</taxon>
        <taxon>metagenomes</taxon>
        <taxon>organismal metagenomes</taxon>
    </lineage>
</organism>